<gene>
    <name evidence="2" type="ORF">GA0070616_0405</name>
</gene>
<dbReference type="STRING" id="145857.GA0070616_0405"/>
<evidence type="ECO:0008006" key="4">
    <source>
        <dbReference type="Google" id="ProtNLM"/>
    </source>
</evidence>
<evidence type="ECO:0000313" key="3">
    <source>
        <dbReference type="Proteomes" id="UP000199699"/>
    </source>
</evidence>
<dbReference type="Proteomes" id="UP000199699">
    <property type="component" value="Unassembled WGS sequence"/>
</dbReference>
<evidence type="ECO:0000256" key="1">
    <source>
        <dbReference type="SAM" id="Phobius"/>
    </source>
</evidence>
<proteinExistence type="predicted"/>
<keyword evidence="1" id="KW-0472">Membrane</keyword>
<evidence type="ECO:0000313" key="2">
    <source>
        <dbReference type="EMBL" id="SCL14316.1"/>
    </source>
</evidence>
<dbReference type="EMBL" id="FMHT01000003">
    <property type="protein sequence ID" value="SCL14316.1"/>
    <property type="molecule type" value="Genomic_DNA"/>
</dbReference>
<name>A0A1C6RB55_9ACTN</name>
<protein>
    <recommendedName>
        <fullName evidence="4">DUF1622 domain-containing protein</fullName>
    </recommendedName>
</protein>
<accession>A0A1C6RB55</accession>
<organism evidence="2 3">
    <name type="scientific">Micromonospora nigra</name>
    <dbReference type="NCBI Taxonomy" id="145857"/>
    <lineage>
        <taxon>Bacteria</taxon>
        <taxon>Bacillati</taxon>
        <taxon>Actinomycetota</taxon>
        <taxon>Actinomycetes</taxon>
        <taxon>Micromonosporales</taxon>
        <taxon>Micromonosporaceae</taxon>
        <taxon>Micromonospora</taxon>
    </lineage>
</organism>
<feature type="transmembrane region" description="Helical" evidence="1">
    <location>
        <begin position="6"/>
        <end position="27"/>
    </location>
</feature>
<sequence>MTTVLHHAALVCLVGGVVAATVALLVVRNVPLAFRVLVDLWLAAGLIRLAQPPSWQGLLTVVMIILVRRIIGLDVVLHRHRPGPAPRPRSGDGPASR</sequence>
<keyword evidence="3" id="KW-1185">Reference proteome</keyword>
<dbReference type="AlphaFoldDB" id="A0A1C6RB55"/>
<keyword evidence="1" id="KW-0812">Transmembrane</keyword>
<keyword evidence="1" id="KW-1133">Transmembrane helix</keyword>
<reference evidence="2 3" key="1">
    <citation type="submission" date="2016-06" db="EMBL/GenBank/DDBJ databases">
        <authorList>
            <person name="Kjaerup R.B."/>
            <person name="Dalgaard T.S."/>
            <person name="Juul-Madsen H.R."/>
        </authorList>
    </citation>
    <scope>NUCLEOTIDE SEQUENCE [LARGE SCALE GENOMIC DNA]</scope>
    <source>
        <strain evidence="2 3">DSM 43818</strain>
    </source>
</reference>